<dbReference type="Proteomes" id="UP001519460">
    <property type="component" value="Unassembled WGS sequence"/>
</dbReference>
<comment type="caution">
    <text evidence="1">The sequence shown here is derived from an EMBL/GenBank/DDBJ whole genome shotgun (WGS) entry which is preliminary data.</text>
</comment>
<gene>
    <name evidence="1" type="ORF">BaRGS_00018326</name>
</gene>
<accession>A0ABD0KU76</accession>
<evidence type="ECO:0000313" key="2">
    <source>
        <dbReference type="Proteomes" id="UP001519460"/>
    </source>
</evidence>
<protein>
    <submittedName>
        <fullName evidence="1">Uncharacterized protein</fullName>
    </submittedName>
</protein>
<reference evidence="1 2" key="1">
    <citation type="journal article" date="2023" name="Sci. Data">
        <title>Genome assembly of the Korean intertidal mud-creeper Batillaria attramentaria.</title>
        <authorList>
            <person name="Patra A.K."/>
            <person name="Ho P.T."/>
            <person name="Jun S."/>
            <person name="Lee S.J."/>
            <person name="Kim Y."/>
            <person name="Won Y.J."/>
        </authorList>
    </citation>
    <scope>NUCLEOTIDE SEQUENCE [LARGE SCALE GENOMIC DNA]</scope>
    <source>
        <strain evidence="1">Wonlab-2016</strain>
    </source>
</reference>
<sequence length="136" mass="15079">MGDAQPAITFASTEEVKPFSVYPISTRHLPSMPTVSSVAENGRWAAETKINFVTSSGKETTRNGHLTRTGTRSLEREKPSFERAFIISGRNPEDQATRAGQKRRPLTSTFSLFSWLSDVHHAPNICRSAACTYFSN</sequence>
<name>A0ABD0KU76_9CAEN</name>
<organism evidence="1 2">
    <name type="scientific">Batillaria attramentaria</name>
    <dbReference type="NCBI Taxonomy" id="370345"/>
    <lineage>
        <taxon>Eukaryota</taxon>
        <taxon>Metazoa</taxon>
        <taxon>Spiralia</taxon>
        <taxon>Lophotrochozoa</taxon>
        <taxon>Mollusca</taxon>
        <taxon>Gastropoda</taxon>
        <taxon>Caenogastropoda</taxon>
        <taxon>Sorbeoconcha</taxon>
        <taxon>Cerithioidea</taxon>
        <taxon>Batillariidae</taxon>
        <taxon>Batillaria</taxon>
    </lineage>
</organism>
<dbReference type="AlphaFoldDB" id="A0ABD0KU76"/>
<evidence type="ECO:0000313" key="1">
    <source>
        <dbReference type="EMBL" id="KAK7490347.1"/>
    </source>
</evidence>
<keyword evidence="2" id="KW-1185">Reference proteome</keyword>
<dbReference type="EMBL" id="JACVVK020000127">
    <property type="protein sequence ID" value="KAK7490347.1"/>
    <property type="molecule type" value="Genomic_DNA"/>
</dbReference>
<proteinExistence type="predicted"/>